<proteinExistence type="predicted"/>
<evidence type="ECO:0000313" key="2">
    <source>
        <dbReference type="EMBL" id="CAB3724754.1"/>
    </source>
</evidence>
<name>A0A6S7BQR8_9BURK</name>
<protein>
    <recommendedName>
        <fullName evidence="1">Imm33-like domain-containing protein</fullName>
    </recommendedName>
</protein>
<gene>
    <name evidence="2" type="ORF">LMG3458_04293</name>
</gene>
<evidence type="ECO:0000259" key="1">
    <source>
        <dbReference type="Pfam" id="PF24719"/>
    </source>
</evidence>
<accession>A0A6S7BQR8</accession>
<dbReference type="RefSeq" id="WP_175190842.1">
    <property type="nucleotide sequence ID" value="NZ_CADIJO010000016.1"/>
</dbReference>
<dbReference type="InterPro" id="IPR056509">
    <property type="entry name" value="Imm33-like"/>
</dbReference>
<dbReference type="Proteomes" id="UP000494111">
    <property type="component" value="Unassembled WGS sequence"/>
</dbReference>
<reference evidence="2 3" key="1">
    <citation type="submission" date="2020-04" db="EMBL/GenBank/DDBJ databases">
        <authorList>
            <person name="De Canck E."/>
        </authorList>
    </citation>
    <scope>NUCLEOTIDE SEQUENCE [LARGE SCALE GENOMIC DNA]</scope>
    <source>
        <strain evidence="2 3">LMG 3458</strain>
    </source>
</reference>
<dbReference type="EMBL" id="CADIJO010000016">
    <property type="protein sequence ID" value="CAB3724754.1"/>
    <property type="molecule type" value="Genomic_DNA"/>
</dbReference>
<sequence length="104" mass="11598">MQARNDICAKYGLADTPPEDMIAVAISTPGQMPIYGTRIVLPENGTISWFIHCGGYSDADDFYQPVHTAHLAQMLPQVVDYLHLPPGAKFIIDDQGYEDVWMDQ</sequence>
<organism evidence="2 3">
    <name type="scientific">Achromobacter deleyi</name>
    <dbReference type="NCBI Taxonomy" id="1353891"/>
    <lineage>
        <taxon>Bacteria</taxon>
        <taxon>Pseudomonadati</taxon>
        <taxon>Pseudomonadota</taxon>
        <taxon>Betaproteobacteria</taxon>
        <taxon>Burkholderiales</taxon>
        <taxon>Alcaligenaceae</taxon>
        <taxon>Achromobacter</taxon>
    </lineage>
</organism>
<evidence type="ECO:0000313" key="3">
    <source>
        <dbReference type="Proteomes" id="UP000494111"/>
    </source>
</evidence>
<dbReference type="Pfam" id="PF24719">
    <property type="entry name" value="Imm33-like"/>
    <property type="match status" value="1"/>
</dbReference>
<dbReference type="AlphaFoldDB" id="A0A6S7BQR8"/>
<feature type="domain" description="Imm33-like" evidence="1">
    <location>
        <begin position="5"/>
        <end position="103"/>
    </location>
</feature>